<protein>
    <recommendedName>
        <fullName evidence="10">C2H2-type domain-containing protein</fullName>
    </recommendedName>
</protein>
<evidence type="ECO:0000256" key="5">
    <source>
        <dbReference type="ARBA" id="ARBA00022833"/>
    </source>
</evidence>
<accession>A0ABP1RTL6</accession>
<dbReference type="PROSITE" id="PS50157">
    <property type="entry name" value="ZINC_FINGER_C2H2_2"/>
    <property type="match status" value="3"/>
</dbReference>
<evidence type="ECO:0000256" key="6">
    <source>
        <dbReference type="ARBA" id="ARBA00023242"/>
    </source>
</evidence>
<feature type="region of interest" description="Disordered" evidence="9">
    <location>
        <begin position="1"/>
        <end position="40"/>
    </location>
</feature>
<evidence type="ECO:0000256" key="7">
    <source>
        <dbReference type="PROSITE-ProRule" id="PRU00042"/>
    </source>
</evidence>
<dbReference type="Gene3D" id="3.30.160.60">
    <property type="entry name" value="Classic Zinc Finger"/>
    <property type="match status" value="2"/>
</dbReference>
<sequence length="469" mass="53824">MHRLEKLKSSEPLEHASSSIDGDSDRIPMTPAPRNQPDNVEQLDIMNSHGFPRTAEELRNYVTQLQIQRINQLEMERGMLLATVDTLEKKCGRLTGKIDNLEKERGLLPEKIDKLERERAELARKVANLEEEREELTGEVARLGKALELEKRKEDYWKLEQEVNKGIVVAELNLLLLNQANPVAEEKEEMELLKKKLETVEQSLEDAHVQTTEDKKLINVLKIKVASMDKANEEVKALKLQLNSALQREKDCILKMRGFLNQIEVDTGIPIREESPPEEASALDCSVTNDDIVIVETPLVEVAPFERPSRSLGDSAGDRWKQTSPTPVDSMLKKGMLKCTLCRCRCSYFSELNRHMWSAHRLLGGTFECSICGDIFSSKIEFAKHRYIVHGWRNTQGRKRKPKKVKERRVKPKLFGCYLCPNRFDKMPGLKVHMKKIHAQDFRRYVGCSKCGEIFSTLGILSNHKEKFH</sequence>
<evidence type="ECO:0000256" key="1">
    <source>
        <dbReference type="ARBA" id="ARBA00004123"/>
    </source>
</evidence>
<dbReference type="SMART" id="SM00355">
    <property type="entry name" value="ZnF_C2H2"/>
    <property type="match status" value="4"/>
</dbReference>
<dbReference type="EMBL" id="CAXLJM020000107">
    <property type="protein sequence ID" value="CAL8135183.1"/>
    <property type="molecule type" value="Genomic_DNA"/>
</dbReference>
<evidence type="ECO:0000256" key="9">
    <source>
        <dbReference type="SAM" id="MobiDB-lite"/>
    </source>
</evidence>
<keyword evidence="4 7" id="KW-0863">Zinc-finger</keyword>
<dbReference type="Gene3D" id="1.20.5.1000">
    <property type="entry name" value="arf6 gtpase in complex with a specific effector, jip4"/>
    <property type="match status" value="1"/>
</dbReference>
<reference evidence="11 12" key="1">
    <citation type="submission" date="2024-08" db="EMBL/GenBank/DDBJ databases">
        <authorList>
            <person name="Cucini C."/>
            <person name="Frati F."/>
        </authorList>
    </citation>
    <scope>NUCLEOTIDE SEQUENCE [LARGE SCALE GENOMIC DNA]</scope>
</reference>
<dbReference type="PANTHER" id="PTHR24406">
    <property type="entry name" value="TRANSCRIPTIONAL REPRESSOR CTCFL-RELATED"/>
    <property type="match status" value="1"/>
</dbReference>
<evidence type="ECO:0000313" key="12">
    <source>
        <dbReference type="Proteomes" id="UP001642540"/>
    </source>
</evidence>
<feature type="domain" description="C2H2-type" evidence="10">
    <location>
        <begin position="415"/>
        <end position="443"/>
    </location>
</feature>
<evidence type="ECO:0000313" key="11">
    <source>
        <dbReference type="EMBL" id="CAL8135183.1"/>
    </source>
</evidence>
<gene>
    <name evidence="11" type="ORF">ODALV1_LOCUS25866</name>
</gene>
<dbReference type="InterPro" id="IPR013087">
    <property type="entry name" value="Znf_C2H2_type"/>
</dbReference>
<keyword evidence="3" id="KW-0677">Repeat</keyword>
<evidence type="ECO:0000256" key="4">
    <source>
        <dbReference type="ARBA" id="ARBA00022771"/>
    </source>
</evidence>
<feature type="domain" description="C2H2-type" evidence="10">
    <location>
        <begin position="446"/>
        <end position="469"/>
    </location>
</feature>
<keyword evidence="12" id="KW-1185">Reference proteome</keyword>
<feature type="domain" description="C2H2-type" evidence="10">
    <location>
        <begin position="367"/>
        <end position="395"/>
    </location>
</feature>
<dbReference type="Proteomes" id="UP001642540">
    <property type="component" value="Unassembled WGS sequence"/>
</dbReference>
<evidence type="ECO:0000256" key="8">
    <source>
        <dbReference type="SAM" id="Coils"/>
    </source>
</evidence>
<feature type="compositionally biased region" description="Basic and acidic residues" evidence="9">
    <location>
        <begin position="1"/>
        <end position="14"/>
    </location>
</feature>
<name>A0ABP1RTL6_9HEXA</name>
<comment type="subcellular location">
    <subcellularLocation>
        <location evidence="1">Nucleus</location>
    </subcellularLocation>
</comment>
<feature type="coiled-coil region" evidence="8">
    <location>
        <begin position="70"/>
        <end position="153"/>
    </location>
</feature>
<dbReference type="PROSITE" id="PS00028">
    <property type="entry name" value="ZINC_FINGER_C2H2_1"/>
    <property type="match status" value="3"/>
</dbReference>
<organism evidence="11 12">
    <name type="scientific">Orchesella dallaii</name>
    <dbReference type="NCBI Taxonomy" id="48710"/>
    <lineage>
        <taxon>Eukaryota</taxon>
        <taxon>Metazoa</taxon>
        <taxon>Ecdysozoa</taxon>
        <taxon>Arthropoda</taxon>
        <taxon>Hexapoda</taxon>
        <taxon>Collembola</taxon>
        <taxon>Entomobryomorpha</taxon>
        <taxon>Entomobryoidea</taxon>
        <taxon>Orchesellidae</taxon>
        <taxon>Orchesellinae</taxon>
        <taxon>Orchesella</taxon>
    </lineage>
</organism>
<keyword evidence="5" id="KW-0862">Zinc</keyword>
<keyword evidence="8" id="KW-0175">Coiled coil</keyword>
<keyword evidence="6" id="KW-0539">Nucleus</keyword>
<evidence type="ECO:0000256" key="3">
    <source>
        <dbReference type="ARBA" id="ARBA00022737"/>
    </source>
</evidence>
<evidence type="ECO:0000259" key="10">
    <source>
        <dbReference type="PROSITE" id="PS50157"/>
    </source>
</evidence>
<proteinExistence type="predicted"/>
<evidence type="ECO:0000256" key="2">
    <source>
        <dbReference type="ARBA" id="ARBA00022723"/>
    </source>
</evidence>
<dbReference type="InterPro" id="IPR050888">
    <property type="entry name" value="ZnF_C2H2-type_TF"/>
</dbReference>
<keyword evidence="2" id="KW-0479">Metal-binding</keyword>
<comment type="caution">
    <text evidence="11">The sequence shown here is derived from an EMBL/GenBank/DDBJ whole genome shotgun (WGS) entry which is preliminary data.</text>
</comment>
<feature type="coiled-coil region" evidence="8">
    <location>
        <begin position="183"/>
        <end position="248"/>
    </location>
</feature>